<dbReference type="PROSITE" id="PS52004">
    <property type="entry name" value="KS3_2"/>
    <property type="match status" value="1"/>
</dbReference>
<evidence type="ECO:0008006" key="15">
    <source>
        <dbReference type="Google" id="ProtNLM"/>
    </source>
</evidence>
<evidence type="ECO:0000313" key="13">
    <source>
        <dbReference type="EMBL" id="KAJ5553527.1"/>
    </source>
</evidence>
<evidence type="ECO:0000259" key="12">
    <source>
        <dbReference type="PROSITE" id="PS52019"/>
    </source>
</evidence>
<feature type="active site" description="Proton acceptor; for dehydratase activity" evidence="8">
    <location>
        <position position="970"/>
    </location>
</feature>
<feature type="domain" description="Ketosynthase family 3 (KS3)" evidence="11">
    <location>
        <begin position="30"/>
        <end position="454"/>
    </location>
</feature>
<dbReference type="InterPro" id="IPR013968">
    <property type="entry name" value="PKS_KR"/>
</dbReference>
<proteinExistence type="predicted"/>
<evidence type="ECO:0000256" key="3">
    <source>
        <dbReference type="ARBA" id="ARBA00022679"/>
    </source>
</evidence>
<evidence type="ECO:0000313" key="14">
    <source>
        <dbReference type="Proteomes" id="UP001220324"/>
    </source>
</evidence>
<dbReference type="FunFam" id="3.40.366.10:FF:000002">
    <property type="entry name" value="Probable polyketide synthase 2"/>
    <property type="match status" value="1"/>
</dbReference>
<keyword evidence="5" id="KW-0560">Oxidoreductase</keyword>
<dbReference type="Gene3D" id="3.40.366.10">
    <property type="entry name" value="Malonyl-Coenzyme A Acyl Carrier Protein, domain 2"/>
    <property type="match status" value="1"/>
</dbReference>
<dbReference type="GO" id="GO:0031177">
    <property type="term" value="F:phosphopantetheine binding"/>
    <property type="evidence" value="ECO:0007669"/>
    <property type="project" value="InterPro"/>
</dbReference>
<dbReference type="InterPro" id="IPR001227">
    <property type="entry name" value="Ac_transferase_dom_sf"/>
</dbReference>
<dbReference type="InterPro" id="IPR029063">
    <property type="entry name" value="SAM-dependent_MTases_sf"/>
</dbReference>
<feature type="domain" description="Carrier" evidence="10">
    <location>
        <begin position="2456"/>
        <end position="2533"/>
    </location>
</feature>
<dbReference type="Pfam" id="PF16197">
    <property type="entry name" value="KAsynt_C_assoc"/>
    <property type="match status" value="1"/>
</dbReference>
<organism evidence="13 14">
    <name type="scientific">Penicillium frequentans</name>
    <dbReference type="NCBI Taxonomy" id="3151616"/>
    <lineage>
        <taxon>Eukaryota</taxon>
        <taxon>Fungi</taxon>
        <taxon>Dikarya</taxon>
        <taxon>Ascomycota</taxon>
        <taxon>Pezizomycotina</taxon>
        <taxon>Eurotiomycetes</taxon>
        <taxon>Eurotiomycetidae</taxon>
        <taxon>Eurotiales</taxon>
        <taxon>Aspergillaceae</taxon>
        <taxon>Penicillium</taxon>
    </lineage>
</organism>
<dbReference type="InterPro" id="IPR014043">
    <property type="entry name" value="Acyl_transferase_dom"/>
</dbReference>
<dbReference type="SUPFAM" id="SSF51735">
    <property type="entry name" value="NAD(P)-binding Rossmann-fold domains"/>
    <property type="match status" value="2"/>
</dbReference>
<dbReference type="InterPro" id="IPR020843">
    <property type="entry name" value="ER"/>
</dbReference>
<dbReference type="InterPro" id="IPR056501">
    <property type="entry name" value="NAD-bd_HRPKS_sdrA"/>
</dbReference>
<keyword evidence="14" id="KW-1185">Reference proteome</keyword>
<dbReference type="Gene3D" id="3.40.50.720">
    <property type="entry name" value="NAD(P)-binding Rossmann-like Domain"/>
    <property type="match status" value="1"/>
</dbReference>
<gene>
    <name evidence="13" type="ORF">N7494_002905</name>
</gene>
<dbReference type="PROSITE" id="PS52019">
    <property type="entry name" value="PKS_MFAS_DH"/>
    <property type="match status" value="1"/>
</dbReference>
<feature type="active site" description="Proton donor; for dehydratase activity" evidence="8">
    <location>
        <position position="1168"/>
    </location>
</feature>
<dbReference type="GO" id="GO:1901336">
    <property type="term" value="P:lactone biosynthetic process"/>
    <property type="evidence" value="ECO:0007669"/>
    <property type="project" value="UniProtKB-ARBA"/>
</dbReference>
<dbReference type="SUPFAM" id="SSF55048">
    <property type="entry name" value="Probable ACP-binding domain of malonyl-CoA ACP transacylase"/>
    <property type="match status" value="1"/>
</dbReference>
<dbReference type="GO" id="GO:0030639">
    <property type="term" value="P:polyketide biosynthetic process"/>
    <property type="evidence" value="ECO:0007669"/>
    <property type="project" value="UniProtKB-ARBA"/>
</dbReference>
<dbReference type="InterPro" id="IPR011032">
    <property type="entry name" value="GroES-like_sf"/>
</dbReference>
<dbReference type="Gene3D" id="3.40.50.150">
    <property type="entry name" value="Vaccinia Virus protein VP39"/>
    <property type="match status" value="1"/>
</dbReference>
<dbReference type="Gene3D" id="1.10.1200.10">
    <property type="entry name" value="ACP-like"/>
    <property type="match status" value="1"/>
</dbReference>
<dbReference type="Pfam" id="PF21089">
    <property type="entry name" value="PKS_DH_N"/>
    <property type="match status" value="1"/>
</dbReference>
<evidence type="ECO:0000259" key="11">
    <source>
        <dbReference type="PROSITE" id="PS52004"/>
    </source>
</evidence>
<dbReference type="SUPFAM" id="SSF52151">
    <property type="entry name" value="FabD/lysophospholipase-like"/>
    <property type="match status" value="1"/>
</dbReference>
<dbReference type="InterPro" id="IPR036291">
    <property type="entry name" value="NAD(P)-bd_dom_sf"/>
</dbReference>
<dbReference type="SMART" id="SM00822">
    <property type="entry name" value="PKS_KR"/>
    <property type="match status" value="1"/>
</dbReference>
<dbReference type="SMART" id="SM00827">
    <property type="entry name" value="PKS_AT"/>
    <property type="match status" value="1"/>
</dbReference>
<dbReference type="InterPro" id="IPR009081">
    <property type="entry name" value="PP-bd_ACP"/>
</dbReference>
<dbReference type="InterPro" id="IPR018201">
    <property type="entry name" value="Ketoacyl_synth_AS"/>
</dbReference>
<dbReference type="InterPro" id="IPR049900">
    <property type="entry name" value="PKS_mFAS_DH"/>
</dbReference>
<dbReference type="SUPFAM" id="SSF47336">
    <property type="entry name" value="ACP-like"/>
    <property type="match status" value="1"/>
</dbReference>
<dbReference type="Pfam" id="PF02801">
    <property type="entry name" value="Ketoacyl-synt_C"/>
    <property type="match status" value="1"/>
</dbReference>
<dbReference type="PROSITE" id="PS50075">
    <property type="entry name" value="CARRIER"/>
    <property type="match status" value="1"/>
</dbReference>
<evidence type="ECO:0000256" key="2">
    <source>
        <dbReference type="ARBA" id="ARBA00022553"/>
    </source>
</evidence>
<dbReference type="InterPro" id="IPR032821">
    <property type="entry name" value="PKS_assoc"/>
</dbReference>
<dbReference type="SMART" id="SM00826">
    <property type="entry name" value="PKS_DH"/>
    <property type="match status" value="1"/>
</dbReference>
<dbReference type="InterPro" id="IPR013149">
    <property type="entry name" value="ADH-like_C"/>
</dbReference>
<dbReference type="Pfam" id="PF08242">
    <property type="entry name" value="Methyltransf_12"/>
    <property type="match status" value="1"/>
</dbReference>
<evidence type="ECO:0000256" key="9">
    <source>
        <dbReference type="SAM" id="MobiDB-lite"/>
    </source>
</evidence>
<dbReference type="Pfam" id="PF00550">
    <property type="entry name" value="PP-binding"/>
    <property type="match status" value="1"/>
</dbReference>
<keyword evidence="4" id="KW-0521">NADP</keyword>
<dbReference type="InterPro" id="IPR016036">
    <property type="entry name" value="Malonyl_transacylase_ACP-bd"/>
</dbReference>
<dbReference type="SUPFAM" id="SSF50129">
    <property type="entry name" value="GroES-like"/>
    <property type="match status" value="1"/>
</dbReference>
<evidence type="ECO:0000256" key="5">
    <source>
        <dbReference type="ARBA" id="ARBA00023002"/>
    </source>
</evidence>
<keyword evidence="3" id="KW-0808">Transferase</keyword>
<evidence type="ECO:0000256" key="8">
    <source>
        <dbReference type="PROSITE-ProRule" id="PRU01363"/>
    </source>
</evidence>
<dbReference type="FunFam" id="3.40.50.720:FF:000209">
    <property type="entry name" value="Polyketide synthase Pks12"/>
    <property type="match status" value="1"/>
</dbReference>
<dbReference type="Pfam" id="PF23114">
    <property type="entry name" value="NAD-bd_HRPKS_sdrA"/>
    <property type="match status" value="1"/>
</dbReference>
<dbReference type="Gene3D" id="3.40.47.10">
    <property type="match status" value="1"/>
</dbReference>
<dbReference type="CDD" id="cd00833">
    <property type="entry name" value="PKS"/>
    <property type="match status" value="1"/>
</dbReference>
<dbReference type="InterPro" id="IPR016039">
    <property type="entry name" value="Thiolase-like"/>
</dbReference>
<dbReference type="SMART" id="SM00825">
    <property type="entry name" value="PKS_KS"/>
    <property type="match status" value="1"/>
</dbReference>
<accession>A0AAD6GIA8</accession>
<evidence type="ECO:0000259" key="10">
    <source>
        <dbReference type="PROSITE" id="PS50075"/>
    </source>
</evidence>
<dbReference type="InterPro" id="IPR050091">
    <property type="entry name" value="PKS_NRPS_Biosynth_Enz"/>
</dbReference>
<dbReference type="PANTHER" id="PTHR43775:SF13">
    <property type="entry name" value="POLYKETIDE SYNTHASE 1"/>
    <property type="match status" value="1"/>
</dbReference>
<feature type="region of interest" description="Disordered" evidence="9">
    <location>
        <begin position="1"/>
        <end position="27"/>
    </location>
</feature>
<dbReference type="InterPro" id="IPR014031">
    <property type="entry name" value="Ketoacyl_synth_C"/>
</dbReference>
<dbReference type="Pfam" id="PF00109">
    <property type="entry name" value="ketoacyl-synt"/>
    <property type="match status" value="1"/>
</dbReference>
<protein>
    <recommendedName>
        <fullName evidence="15">Carrier domain-containing protein</fullName>
    </recommendedName>
</protein>
<evidence type="ECO:0000256" key="7">
    <source>
        <dbReference type="ARBA" id="ARBA00023315"/>
    </source>
</evidence>
<dbReference type="CDD" id="cd05195">
    <property type="entry name" value="enoyl_red"/>
    <property type="match status" value="1"/>
</dbReference>
<keyword evidence="7" id="KW-0012">Acyltransferase</keyword>
<dbReference type="PANTHER" id="PTHR43775">
    <property type="entry name" value="FATTY ACID SYNTHASE"/>
    <property type="match status" value="1"/>
</dbReference>
<dbReference type="InterPro" id="IPR049551">
    <property type="entry name" value="PKS_DH_C"/>
</dbReference>
<dbReference type="PROSITE" id="PS00606">
    <property type="entry name" value="KS3_1"/>
    <property type="match status" value="1"/>
</dbReference>
<dbReference type="CDD" id="cd02440">
    <property type="entry name" value="AdoMet_MTases"/>
    <property type="match status" value="1"/>
</dbReference>
<dbReference type="Pfam" id="PF00698">
    <property type="entry name" value="Acyl_transf_1"/>
    <property type="match status" value="1"/>
</dbReference>
<evidence type="ECO:0000256" key="6">
    <source>
        <dbReference type="ARBA" id="ARBA00023268"/>
    </source>
</evidence>
<dbReference type="InterPro" id="IPR020806">
    <property type="entry name" value="PKS_PP-bd"/>
</dbReference>
<keyword evidence="1" id="KW-0596">Phosphopantetheine</keyword>
<evidence type="ECO:0000256" key="4">
    <source>
        <dbReference type="ARBA" id="ARBA00022857"/>
    </source>
</evidence>
<dbReference type="Pfam" id="PF08659">
    <property type="entry name" value="KR"/>
    <property type="match status" value="1"/>
</dbReference>
<feature type="region of interest" description="C-terminal hotdog fold" evidence="8">
    <location>
        <begin position="1102"/>
        <end position="1259"/>
    </location>
</feature>
<dbReference type="Pfam" id="PF14765">
    <property type="entry name" value="PS-DH"/>
    <property type="match status" value="1"/>
</dbReference>
<dbReference type="SMART" id="SM00829">
    <property type="entry name" value="PKS_ER"/>
    <property type="match status" value="1"/>
</dbReference>
<name>A0AAD6GIA8_9EURO</name>
<dbReference type="InterPro" id="IPR057326">
    <property type="entry name" value="KR_dom"/>
</dbReference>
<dbReference type="SUPFAM" id="SSF53901">
    <property type="entry name" value="Thiolase-like"/>
    <property type="match status" value="1"/>
</dbReference>
<comment type="caution">
    <text evidence="13">The sequence shown here is derived from an EMBL/GenBank/DDBJ whole genome shotgun (WGS) entry which is preliminary data.</text>
</comment>
<dbReference type="InterPro" id="IPR036736">
    <property type="entry name" value="ACP-like_sf"/>
</dbReference>
<keyword evidence="2" id="KW-0597">Phosphoprotein</keyword>
<dbReference type="Gene3D" id="3.90.180.10">
    <property type="entry name" value="Medium-chain alcohol dehydrogenases, catalytic domain"/>
    <property type="match status" value="1"/>
</dbReference>
<feature type="region of interest" description="N-terminal hotdog fold" evidence="8">
    <location>
        <begin position="938"/>
        <end position="1073"/>
    </location>
</feature>
<keyword evidence="6" id="KW-0511">Multifunctional enzyme</keyword>
<dbReference type="InterPro" id="IPR013154">
    <property type="entry name" value="ADH-like_N"/>
</dbReference>
<evidence type="ECO:0000256" key="1">
    <source>
        <dbReference type="ARBA" id="ARBA00022450"/>
    </source>
</evidence>
<dbReference type="SMART" id="SM00823">
    <property type="entry name" value="PKS_PP"/>
    <property type="match status" value="1"/>
</dbReference>
<reference evidence="13 14" key="1">
    <citation type="journal article" date="2023" name="IMA Fungus">
        <title>Comparative genomic study of the Penicillium genus elucidates a diverse pangenome and 15 lateral gene transfer events.</title>
        <authorList>
            <person name="Petersen C."/>
            <person name="Sorensen T."/>
            <person name="Nielsen M.R."/>
            <person name="Sondergaard T.E."/>
            <person name="Sorensen J.L."/>
            <person name="Fitzpatrick D.A."/>
            <person name="Frisvad J.C."/>
            <person name="Nielsen K.L."/>
        </authorList>
    </citation>
    <scope>NUCLEOTIDE SEQUENCE [LARGE SCALE GENOMIC DNA]</scope>
    <source>
        <strain evidence="13 14">IBT 35679</strain>
    </source>
</reference>
<dbReference type="InterPro" id="IPR014030">
    <property type="entry name" value="Ketoacyl_synth_N"/>
</dbReference>
<dbReference type="GO" id="GO:0004312">
    <property type="term" value="F:fatty acid synthase activity"/>
    <property type="evidence" value="ECO:0007669"/>
    <property type="project" value="TreeGrafter"/>
</dbReference>
<dbReference type="GO" id="GO:0006633">
    <property type="term" value="P:fatty acid biosynthetic process"/>
    <property type="evidence" value="ECO:0007669"/>
    <property type="project" value="InterPro"/>
</dbReference>
<dbReference type="EMBL" id="JAQIZZ010000002">
    <property type="protein sequence ID" value="KAJ5553527.1"/>
    <property type="molecule type" value="Genomic_DNA"/>
</dbReference>
<dbReference type="Gene3D" id="3.10.129.110">
    <property type="entry name" value="Polyketide synthase dehydratase"/>
    <property type="match status" value="1"/>
</dbReference>
<dbReference type="InterPro" id="IPR020841">
    <property type="entry name" value="PKS_Beta-ketoAc_synthase_dom"/>
</dbReference>
<dbReference type="InterPro" id="IPR049552">
    <property type="entry name" value="PKS_DH_N"/>
</dbReference>
<dbReference type="InterPro" id="IPR020807">
    <property type="entry name" value="PKS_DH"/>
</dbReference>
<dbReference type="InterPro" id="IPR042104">
    <property type="entry name" value="PKS_dehydratase_sf"/>
</dbReference>
<sequence length="2556" mass="279345">MHLQPPFGSGTPVPDNKPMEETEASVGDVPERMAIIGMSCRLPGQVTTADELWGLCSRAKSTWSEVPKARFNAASFQHPNPDRPGSYNAEGAHFLKEDVGLFDAPFFNITLQEALALDPQQRILLECTYEALENAGISATSIAGTNVGVFTGASYPDYESNNSMDIDSIPMYSGTGCACALQSNRISYYFDLHGPSLTIDTACSSSLVALHMASQSIRNGECTMAIVTGCHLNLFPQAFVTMSRQRLLGESGRSYAFDQRATGFGRGEGAGCIILKSLEDAEAAGDAIRSVLVNSGTNQDGRTRGITMPNSEAQEKLMREVYKAARIDPSSTGYVEAHGTGTKVGDPLEAKALNAVFGKGRTPKQPLFVGSLKSNVGHLEGASGIVSVIKTTLMLERGFVLPNANFEKPNEEIPMDKWNMKVPKKLVPWPRGKTYASVNNFGFGGSNAHVILERGPVHGGEGSTNEDPLTRRVYVVSGYDKQAAAKLGDEIISYLHRHPPVFTDSLMDNMAYTLGQRRTHLNWRIAISASVHTELIEGLASTKEPTRSTGEPTVGFVFTGQGAQWHGMGKELLQRYPVFQKTMKDFDACLRALGATFSIIDELQLEDADASSISAAYMSQPACTAVQLGLVNLLSSWGIHPKAVVGHSSGEIAAAYAAQILTLEECVRIAYSRGVAADIVAKDKTIQGAMLAVGANAGEIQQILDAMRGQRAVIACVNSDSSVTLSGDRDVITDLQTALDKEGIFTRKLHVDVAYHSHHMQRVSQQYRSLLGKIAPRLSSIPFHSTVHGKLVPGSTLDASYWVDNLVSRVDFVKGVQSLLATTESNEKIDTLIEVGPHPALQNPVKDIVKSYDAKRTMHFAHTLQRKIDGIQAVQQLAVTMFNRGMNLNFEAINFPNTSTRQRQVLTNLPTYPWNHSERYWFTSRVAKNILHNPFPRHDILGTITRDNIELEPRWRNIIRADDHPWIKQHRVQDNNVYPMTGFLAMAMEAISQQAQVHHLVPGKIELRDVSITSMLVVPDNASVETMFTLRPSRADIGRSILGWHEFKVFSWAESRGWDQHCSGLIMVHEKKEANPVNGSRQNSLTERSMIQMLAELQAICTKPIDSKALYEDISSGHVHYGPLFQGLSNVFVGPKHQAMASLHVPDTKVYMPNERETDCIAHPATIDLCCQLMWAMTGYGQPGQKQTYVPSHLDSLTLSLDRKLSAGTPLQLFGSRSGMEMVSMPENNRIIATSADSNDVILDLNGMTLVPISNDNRGNKDNAPESMCYKIHWEPCFEFLSAEGYQRLPRGQVDDGKGGQRAQSLQTASVHWLREVLKAVPEEEFSTLQSHHQKFYRWAQKTCQEAPMCEMSPEAIEEVRNCNGAGRLTCYVGERLPDILRGKLDALTLMLEDDLLEDNYKDLDNLRESYAHASVCVDKMAHQNPNLNILEIGAGTGGATLPILESLGGREPGSTPRFSNYTYTDISPGFFEKAKSKFEDWSHLMTYQTLDVSTDPMAQGCKPGTYDLVVACNVLHATSNINETMANIRSVMKPGGKILLIEETKSSAVHFPFALLTGWWLANDKIRPDGPLLTEEGWSNVMKGNDFTGVELSIQAYPGAPYQTGSVMLSTANVTQTGPTNPGDIVIIGSDSLGSLSSLSLEAGLKEITNVVPTSAPDLSTADVTDKWCIFLGGMDRSILSHLSPEKFQEFQRLTSRARGILWVVRHTKSDPQSLGSNMAIGLARTVRSETGLQFATLDLGERESVPDAEAVNHMLKVFDSIFCHKSKLNQGDMEFVIRDGHVCLPRLLDNHVLNSSVRLETADAPPQMQLFKQDRALRLTAGQGRVLDELHFTDDASRDTPLPEDYIEIRIHATGLNFRDVLMAMGQLRGDKLGQECSGVVSKVGAAVRDFSVGDRVSAMAPGSLSTFTRCHSSSAWVIPYDMSWQVAASIPAVFTTAFYSLIELGRLAENESVLIHAAAGGVGQAAVIIAQKIGAKIFATVGSVEKKNFLMKTYGLKEEQIFYSRDTSFSRGILNATGGEGVDVALNSLSGDALQATFECVAPFGRFIELGKRDISQNSRLEMAHFNQNLTFSSVDLGVVREKNHRLTRKLMREAFYTFASTNAQSRWPVTIMPISEVESGLRALQGGQVIGKLVVEMTDDAKVKVHPARKEEKLLRADGTYIVVGGTSGIGLDLASWMPSKGAKHIVLASRSGASTEAAQQAIQDLTRQGVIVEVCRCDISNPQSVEQNMIPLLSRLPPVRGVVYGAMVLRDTLFEKLTHEDYEAVMKPRIHGIWNLQNTLQSASVKSSLDFFITLSSAASFVGNLGQSPYAASGTYMAALAAYPQVAGIPCTTIDLPVVRGVGYLSDDAKRELITASLGTESIDATNIRGLVAAAMRNEMLETCEGHCVVGFDGVKRTPVSEQPFWIHDTKLSQLLRLSTLAGSGGPADAGASNDQTSPAMAIRQCQSREAAEAIVVTALAEKISSILMRPLEELDPAAPVTVYGLDSLVAIEIRNWITREFESSMQVLEILAGDSLPALAEHILRKSGTITPKVKTEWGLDVPESRAIKV</sequence>
<dbReference type="InterPro" id="IPR016035">
    <property type="entry name" value="Acyl_Trfase/lysoPLipase"/>
</dbReference>
<dbReference type="SUPFAM" id="SSF53335">
    <property type="entry name" value="S-adenosyl-L-methionine-dependent methyltransferases"/>
    <property type="match status" value="1"/>
</dbReference>
<dbReference type="GO" id="GO:0016491">
    <property type="term" value="F:oxidoreductase activity"/>
    <property type="evidence" value="ECO:0007669"/>
    <property type="project" value="UniProtKB-KW"/>
</dbReference>
<dbReference type="Pfam" id="PF00107">
    <property type="entry name" value="ADH_zinc_N"/>
    <property type="match status" value="1"/>
</dbReference>
<dbReference type="Pfam" id="PF08240">
    <property type="entry name" value="ADH_N"/>
    <property type="match status" value="1"/>
</dbReference>
<dbReference type="InterPro" id="IPR013217">
    <property type="entry name" value="Methyltransf_12"/>
</dbReference>
<dbReference type="GO" id="GO:0004315">
    <property type="term" value="F:3-oxoacyl-[acyl-carrier-protein] synthase activity"/>
    <property type="evidence" value="ECO:0007669"/>
    <property type="project" value="InterPro"/>
</dbReference>
<dbReference type="Gene3D" id="3.30.70.3290">
    <property type="match status" value="1"/>
</dbReference>
<dbReference type="Proteomes" id="UP001220324">
    <property type="component" value="Unassembled WGS sequence"/>
</dbReference>
<feature type="domain" description="PKS/mFAS DH" evidence="12">
    <location>
        <begin position="938"/>
        <end position="1259"/>
    </location>
</feature>